<dbReference type="FunFam" id="1.10.238.10:FF:000079">
    <property type="entry name" value="Calcium and integrin-binding family member 2"/>
    <property type="match status" value="1"/>
</dbReference>
<keyword evidence="4" id="KW-0460">Magnesium</keyword>
<keyword evidence="3" id="KW-0106">Calcium</keyword>
<reference evidence="6 7" key="1">
    <citation type="submission" date="2018-04" db="EMBL/GenBank/DDBJ databases">
        <authorList>
            <person name="Zhang X."/>
            <person name="Yuan J."/>
            <person name="Li F."/>
            <person name="Xiang J."/>
        </authorList>
    </citation>
    <scope>NUCLEOTIDE SEQUENCE [LARGE SCALE GENOMIC DNA]</scope>
    <source>
        <tissue evidence="6">Muscle</tissue>
    </source>
</reference>
<keyword evidence="2" id="KW-0677">Repeat</keyword>
<dbReference type="InterPro" id="IPR011992">
    <property type="entry name" value="EF-hand-dom_pair"/>
</dbReference>
<evidence type="ECO:0000256" key="4">
    <source>
        <dbReference type="ARBA" id="ARBA00022842"/>
    </source>
</evidence>
<protein>
    <recommendedName>
        <fullName evidence="5">EF-hand domain-containing protein</fullName>
    </recommendedName>
</protein>
<dbReference type="Proteomes" id="UP000283509">
    <property type="component" value="Unassembled WGS sequence"/>
</dbReference>
<evidence type="ECO:0000313" key="6">
    <source>
        <dbReference type="EMBL" id="ROT71090.1"/>
    </source>
</evidence>
<evidence type="ECO:0000259" key="5">
    <source>
        <dbReference type="PROSITE" id="PS50222"/>
    </source>
</evidence>
<dbReference type="InterPro" id="IPR002048">
    <property type="entry name" value="EF_hand_dom"/>
</dbReference>
<evidence type="ECO:0000256" key="2">
    <source>
        <dbReference type="ARBA" id="ARBA00022737"/>
    </source>
</evidence>
<keyword evidence="7" id="KW-1185">Reference proteome</keyword>
<evidence type="ECO:0000256" key="3">
    <source>
        <dbReference type="ARBA" id="ARBA00022837"/>
    </source>
</evidence>
<dbReference type="PANTHER" id="PTHR45791:SF9">
    <property type="entry name" value="FREQUENIN-1-LIKE PROTEIN"/>
    <property type="match status" value="1"/>
</dbReference>
<comment type="caution">
    <text evidence="6">The sequence shown here is derived from an EMBL/GenBank/DDBJ whole genome shotgun (WGS) entry which is preliminary data.</text>
</comment>
<dbReference type="GO" id="GO:0005509">
    <property type="term" value="F:calcium ion binding"/>
    <property type="evidence" value="ECO:0007669"/>
    <property type="project" value="InterPro"/>
</dbReference>
<name>A0A423T3K6_PENVA</name>
<sequence>MGNRSSAFTEEELQEYEDLTFLTRKEILLAWKRWEDLMGAGAGNDKFARYPEETFQELPELKHNPFKERITKVFSSAQDHRISFEDFLDLLSVMSDKAPLQLKAHYAFHIFDYNEDLILDGEDLDCVVDRLTGKENLLPEEKERLIKTLLQETDLDGGGISEEEFKHLLTKCPDFIHSFRFSV</sequence>
<dbReference type="PANTHER" id="PTHR45791">
    <property type="entry name" value="CALCIUM AND INTEGRIN BINDING FAMILY MEMBER 2"/>
    <property type="match status" value="1"/>
</dbReference>
<accession>A0A423T3K6</accession>
<dbReference type="STRING" id="6689.A0A423T3K6"/>
<proteinExistence type="predicted"/>
<dbReference type="InterPro" id="IPR051433">
    <property type="entry name" value="CIBP"/>
</dbReference>
<dbReference type="GO" id="GO:0000287">
    <property type="term" value="F:magnesium ion binding"/>
    <property type="evidence" value="ECO:0007669"/>
    <property type="project" value="TreeGrafter"/>
</dbReference>
<dbReference type="Gene3D" id="1.10.238.10">
    <property type="entry name" value="EF-hand"/>
    <property type="match status" value="2"/>
</dbReference>
<dbReference type="SUPFAM" id="SSF47473">
    <property type="entry name" value="EF-hand"/>
    <property type="match status" value="1"/>
</dbReference>
<keyword evidence="1" id="KW-0479">Metal-binding</keyword>
<gene>
    <name evidence="6" type="ORF">C7M84_010609</name>
</gene>
<evidence type="ECO:0000256" key="1">
    <source>
        <dbReference type="ARBA" id="ARBA00022723"/>
    </source>
</evidence>
<reference evidence="6 7" key="2">
    <citation type="submission" date="2019-01" db="EMBL/GenBank/DDBJ databases">
        <title>The decoding of complex shrimp genome reveals the adaptation for benthos swimmer, frequently molting mechanism and breeding impact on genome.</title>
        <authorList>
            <person name="Sun Y."/>
            <person name="Gao Y."/>
            <person name="Yu Y."/>
        </authorList>
    </citation>
    <scope>NUCLEOTIDE SEQUENCE [LARGE SCALE GENOMIC DNA]</scope>
    <source>
        <tissue evidence="6">Muscle</tissue>
    </source>
</reference>
<dbReference type="OrthoDB" id="114727at2759"/>
<organism evidence="6 7">
    <name type="scientific">Penaeus vannamei</name>
    <name type="common">Whiteleg shrimp</name>
    <name type="synonym">Litopenaeus vannamei</name>
    <dbReference type="NCBI Taxonomy" id="6689"/>
    <lineage>
        <taxon>Eukaryota</taxon>
        <taxon>Metazoa</taxon>
        <taxon>Ecdysozoa</taxon>
        <taxon>Arthropoda</taxon>
        <taxon>Crustacea</taxon>
        <taxon>Multicrustacea</taxon>
        <taxon>Malacostraca</taxon>
        <taxon>Eumalacostraca</taxon>
        <taxon>Eucarida</taxon>
        <taxon>Decapoda</taxon>
        <taxon>Dendrobranchiata</taxon>
        <taxon>Penaeoidea</taxon>
        <taxon>Penaeidae</taxon>
        <taxon>Penaeus</taxon>
    </lineage>
</organism>
<dbReference type="PROSITE" id="PS50222">
    <property type="entry name" value="EF_HAND_2"/>
    <property type="match status" value="1"/>
</dbReference>
<dbReference type="AlphaFoldDB" id="A0A423T3K6"/>
<dbReference type="EMBL" id="QCYY01002345">
    <property type="protein sequence ID" value="ROT71090.1"/>
    <property type="molecule type" value="Genomic_DNA"/>
</dbReference>
<feature type="domain" description="EF-hand" evidence="5">
    <location>
        <begin position="141"/>
        <end position="175"/>
    </location>
</feature>
<evidence type="ECO:0000313" key="7">
    <source>
        <dbReference type="Proteomes" id="UP000283509"/>
    </source>
</evidence>